<dbReference type="EMBL" id="JACJIA010000002">
    <property type="protein sequence ID" value="MBA8949916.1"/>
    <property type="molecule type" value="Genomic_DNA"/>
</dbReference>
<dbReference type="RefSeq" id="WP_182842416.1">
    <property type="nucleotide sequence ID" value="NZ_BAAALP010000027.1"/>
</dbReference>
<dbReference type="Pfam" id="PF19054">
    <property type="entry name" value="DUF5753"/>
    <property type="match status" value="1"/>
</dbReference>
<evidence type="ECO:0000259" key="1">
    <source>
        <dbReference type="PROSITE" id="PS50943"/>
    </source>
</evidence>
<gene>
    <name evidence="2" type="ORF">HNR61_001529</name>
</gene>
<sequence>MTTDQGPVVQSALLRSELTQLRKERGMTQEQVAKALEWSTSKVIRVEGGKSSITRTDLQALLLVYGVTNESRQERLQSLARGAREPAWWNSYKGVLSDAFLNFVGYEAGSSFIRQFTSMLIPGLLQTREYAEVFSTGIVDATTRGMAIRLRMQRQEELAARENPPRQFFVLDEAAIRRHVGVRTDPAIMPNQLLRIAERAESDDLVTVRIIPFSAGMHLGVYGPFTILEFDGGLSDILFIEGRPDVGADVTVAGDDPLVVDYRNNFETLLDEALSAEESIALLRRAADDFMA</sequence>
<feature type="domain" description="HTH cro/C1-type" evidence="1">
    <location>
        <begin position="18"/>
        <end position="71"/>
    </location>
</feature>
<dbReference type="Pfam" id="PF13560">
    <property type="entry name" value="HTH_31"/>
    <property type="match status" value="1"/>
</dbReference>
<reference evidence="2 3" key="1">
    <citation type="submission" date="2020-08" db="EMBL/GenBank/DDBJ databases">
        <title>Genomic Encyclopedia of Type Strains, Phase IV (KMG-IV): sequencing the most valuable type-strain genomes for metagenomic binning, comparative biology and taxonomic classification.</title>
        <authorList>
            <person name="Goeker M."/>
        </authorList>
    </citation>
    <scope>NUCLEOTIDE SEQUENCE [LARGE SCALE GENOMIC DNA]</scope>
    <source>
        <strain evidence="2 3">DSM 44197</strain>
    </source>
</reference>
<dbReference type="Proteomes" id="UP000572680">
    <property type="component" value="Unassembled WGS sequence"/>
</dbReference>
<dbReference type="SUPFAM" id="SSF47413">
    <property type="entry name" value="lambda repressor-like DNA-binding domains"/>
    <property type="match status" value="1"/>
</dbReference>
<evidence type="ECO:0000313" key="2">
    <source>
        <dbReference type="EMBL" id="MBA8949916.1"/>
    </source>
</evidence>
<keyword evidence="3" id="KW-1185">Reference proteome</keyword>
<accession>A0A7W3QK07</accession>
<protein>
    <submittedName>
        <fullName evidence="2">Transcriptional regulator with XRE-family HTH domain</fullName>
    </submittedName>
</protein>
<dbReference type="CDD" id="cd00093">
    <property type="entry name" value="HTH_XRE"/>
    <property type="match status" value="1"/>
</dbReference>
<dbReference type="SMART" id="SM00530">
    <property type="entry name" value="HTH_XRE"/>
    <property type="match status" value="1"/>
</dbReference>
<name>A0A7W3QK07_ACTNM</name>
<comment type="caution">
    <text evidence="2">The sequence shown here is derived from an EMBL/GenBank/DDBJ whole genome shotgun (WGS) entry which is preliminary data.</text>
</comment>
<dbReference type="Gene3D" id="1.10.260.40">
    <property type="entry name" value="lambda repressor-like DNA-binding domains"/>
    <property type="match status" value="1"/>
</dbReference>
<dbReference type="InterPro" id="IPR010982">
    <property type="entry name" value="Lambda_DNA-bd_dom_sf"/>
</dbReference>
<evidence type="ECO:0000313" key="3">
    <source>
        <dbReference type="Proteomes" id="UP000572680"/>
    </source>
</evidence>
<dbReference type="PROSITE" id="PS50943">
    <property type="entry name" value="HTH_CROC1"/>
    <property type="match status" value="1"/>
</dbReference>
<dbReference type="GO" id="GO:0003677">
    <property type="term" value="F:DNA binding"/>
    <property type="evidence" value="ECO:0007669"/>
    <property type="project" value="InterPro"/>
</dbReference>
<dbReference type="InterPro" id="IPR001387">
    <property type="entry name" value="Cro/C1-type_HTH"/>
</dbReference>
<proteinExistence type="predicted"/>
<organism evidence="2 3">
    <name type="scientific">Actinomadura namibiensis</name>
    <dbReference type="NCBI Taxonomy" id="182080"/>
    <lineage>
        <taxon>Bacteria</taxon>
        <taxon>Bacillati</taxon>
        <taxon>Actinomycetota</taxon>
        <taxon>Actinomycetes</taxon>
        <taxon>Streptosporangiales</taxon>
        <taxon>Thermomonosporaceae</taxon>
        <taxon>Actinomadura</taxon>
    </lineage>
</organism>
<dbReference type="AlphaFoldDB" id="A0A7W3QK07"/>
<dbReference type="InterPro" id="IPR043917">
    <property type="entry name" value="DUF5753"/>
</dbReference>